<evidence type="ECO:0000313" key="3">
    <source>
        <dbReference type="EMBL" id="MBI0554073.1"/>
    </source>
</evidence>
<dbReference type="Proteomes" id="UP001194579">
    <property type="component" value="Unassembled WGS sequence"/>
</dbReference>
<gene>
    <name evidence="2" type="ordered locus">W5S_0274</name>
    <name evidence="3" type="ORF">F6Q06_06135</name>
</gene>
<dbReference type="EMBL" id="WABS01000009">
    <property type="protein sequence ID" value="MBI0554073.1"/>
    <property type="molecule type" value="Genomic_DNA"/>
</dbReference>
<dbReference type="RefSeq" id="WP_014698508.1">
    <property type="nucleotide sequence ID" value="NC_017845.1"/>
</dbReference>
<name>A0A0H3HX22_PECPM</name>
<evidence type="ECO:0000313" key="5">
    <source>
        <dbReference type="Proteomes" id="UP001194579"/>
    </source>
</evidence>
<dbReference type="Proteomes" id="UP000008044">
    <property type="component" value="Chromosome"/>
</dbReference>
<organism evidence="2 4">
    <name type="scientific">Pectobacterium parmentieri</name>
    <dbReference type="NCBI Taxonomy" id="1905730"/>
    <lineage>
        <taxon>Bacteria</taxon>
        <taxon>Pseudomonadati</taxon>
        <taxon>Pseudomonadota</taxon>
        <taxon>Gammaproteobacteria</taxon>
        <taxon>Enterobacterales</taxon>
        <taxon>Pectobacteriaceae</taxon>
        <taxon>Pectobacterium</taxon>
    </lineage>
</organism>
<reference evidence="2 4" key="1">
    <citation type="journal article" date="2012" name="J. Bacteriol.">
        <title>Genome sequence of Pectobacterium sp. strain SCC3193.</title>
        <authorList>
            <person name="Koskinen J.P."/>
            <person name="Laine P."/>
            <person name="Niemi O."/>
            <person name="Nykyri J."/>
            <person name="Harjunpaa H."/>
            <person name="Auvinen P."/>
            <person name="Paulin L."/>
            <person name="Pirhonen M."/>
            <person name="Palva T."/>
            <person name="Holm L."/>
        </authorList>
    </citation>
    <scope>NUCLEOTIDE SEQUENCE [LARGE SCALE GENOMIC DNA]</scope>
    <source>
        <strain evidence="2 4">SCC3193</strain>
    </source>
</reference>
<evidence type="ECO:0000313" key="4">
    <source>
        <dbReference type="Proteomes" id="UP000008044"/>
    </source>
</evidence>
<proteinExistence type="predicted"/>
<dbReference type="InterPro" id="IPR037883">
    <property type="entry name" value="Knr4/Smi1-like_sf"/>
</dbReference>
<evidence type="ECO:0000313" key="2">
    <source>
        <dbReference type="EMBL" id="AFI88401.1"/>
    </source>
</evidence>
<reference evidence="5" key="3">
    <citation type="submission" date="2023-07" db="EMBL/GenBank/DDBJ databases">
        <title>Identification of Pectobacterium versatile causing blackleg of potato from New York State with a whole genome sequencing approach.</title>
        <authorList>
            <person name="Ma X."/>
            <person name="Swingle B."/>
        </authorList>
    </citation>
    <scope>NUCLEOTIDE SEQUENCE [LARGE SCALE GENOMIC DNA]</scope>
    <source>
        <strain evidence="5">NY1588A</strain>
    </source>
</reference>
<evidence type="ECO:0000259" key="1">
    <source>
        <dbReference type="Pfam" id="PF09346"/>
    </source>
</evidence>
<dbReference type="KEGG" id="pec:W5S_0274"/>
<dbReference type="eggNOG" id="ENOG5033XUH">
    <property type="taxonomic scope" value="Bacteria"/>
</dbReference>
<reference evidence="2" key="2">
    <citation type="submission" date="2012-03" db="EMBL/GenBank/DDBJ databases">
        <authorList>
            <person name="Koskinen P."/>
            <person name="Laine P."/>
            <person name="Niemi O."/>
            <person name="Nykyri J."/>
            <person name="Harjunpaa H."/>
            <person name="Auvinen P."/>
            <person name="Paulin L."/>
            <person name="Pirhonen M."/>
            <person name="Palva T."/>
            <person name="Holm L."/>
        </authorList>
    </citation>
    <scope>NUCLEOTIDE SEQUENCE</scope>
    <source>
        <strain evidence="2">SCC3193</strain>
    </source>
</reference>
<dbReference type="STRING" id="1905730.W5S_0274"/>
<dbReference type="Pfam" id="PF09346">
    <property type="entry name" value="SMI1_KNR4"/>
    <property type="match status" value="1"/>
</dbReference>
<dbReference type="InterPro" id="IPR018958">
    <property type="entry name" value="Knr4/Smi1-like_dom"/>
</dbReference>
<accession>A0A0H3HX22</accession>
<dbReference type="SUPFAM" id="SSF160631">
    <property type="entry name" value="SMI1/KNR4-like"/>
    <property type="match status" value="1"/>
</dbReference>
<dbReference type="Gene3D" id="3.40.1580.10">
    <property type="entry name" value="SMI1/KNR4-like"/>
    <property type="match status" value="1"/>
</dbReference>
<reference evidence="3" key="4">
    <citation type="submission" date="2024-05" db="EMBL/GenBank/DDBJ databases">
        <title>Identification of Pectobacterium versatile causing blackleg of potato from New York State with a whole genome sequencing approach.</title>
        <authorList>
            <person name="Ma X."/>
            <person name="Swingle B."/>
        </authorList>
    </citation>
    <scope>NUCLEOTIDE SEQUENCE</scope>
    <source>
        <strain evidence="3">NY1588A</strain>
    </source>
</reference>
<sequence>MGIVEKDFVGWRMNSSNFDSNLNKVKSAIVLIENKLMVKLPIEFNDYLTLTNDEAIAPVRKKEYCLAKYAQGVRSVRTSVLFPSEQVIEYTKLSQESIYDERYLLPTGLIVIGSNYDGDSDSCIIYDVRPNSPTYLHVFNWRYYVDNVVVSEGLGLLAHSLKAFLSTPTAIDAL</sequence>
<dbReference type="HOGENOM" id="CLU_1560042_0_0_6"/>
<keyword evidence="5" id="KW-1185">Reference proteome</keyword>
<protein>
    <submittedName>
        <fullName evidence="3">SMI1/KNR4 family protein</fullName>
    </submittedName>
</protein>
<feature type="domain" description="Knr4/Smi1-like" evidence="1">
    <location>
        <begin position="28"/>
        <end position="166"/>
    </location>
</feature>
<dbReference type="AlphaFoldDB" id="A0A0H3HX22"/>
<dbReference type="EMBL" id="CP003415">
    <property type="protein sequence ID" value="AFI88401.1"/>
    <property type="molecule type" value="Genomic_DNA"/>
</dbReference>